<dbReference type="SUPFAM" id="SSF53098">
    <property type="entry name" value="Ribonuclease H-like"/>
    <property type="match status" value="1"/>
</dbReference>
<comment type="caution">
    <text evidence="3">The sequence shown here is derived from an EMBL/GenBank/DDBJ whole genome shotgun (WGS) entry which is preliminary data.</text>
</comment>
<proteinExistence type="predicted"/>
<name>A0A841SB81_9ACTN</name>
<dbReference type="GO" id="GO:0003676">
    <property type="term" value="F:nucleic acid binding"/>
    <property type="evidence" value="ECO:0007669"/>
    <property type="project" value="InterPro"/>
</dbReference>
<evidence type="ECO:0000259" key="2">
    <source>
        <dbReference type="PROSITE" id="PS50994"/>
    </source>
</evidence>
<feature type="domain" description="Integrase catalytic" evidence="2">
    <location>
        <begin position="20"/>
        <end position="149"/>
    </location>
</feature>
<dbReference type="PROSITE" id="PS50994">
    <property type="entry name" value="INTEGRASE"/>
    <property type="match status" value="1"/>
</dbReference>
<evidence type="ECO:0000256" key="1">
    <source>
        <dbReference type="SAM" id="MobiDB-lite"/>
    </source>
</evidence>
<dbReference type="GO" id="GO:0015074">
    <property type="term" value="P:DNA integration"/>
    <property type="evidence" value="ECO:0007669"/>
    <property type="project" value="InterPro"/>
</dbReference>
<dbReference type="InterPro" id="IPR001584">
    <property type="entry name" value="Integrase_cat-core"/>
</dbReference>
<protein>
    <submittedName>
        <fullName evidence="3">Transposase InsO family protein</fullName>
    </submittedName>
</protein>
<dbReference type="Proteomes" id="UP000553957">
    <property type="component" value="Unassembled WGS sequence"/>
</dbReference>
<dbReference type="Pfam" id="PF00665">
    <property type="entry name" value="rve"/>
    <property type="match status" value="1"/>
</dbReference>
<dbReference type="InterPro" id="IPR036397">
    <property type="entry name" value="RNaseH_sf"/>
</dbReference>
<dbReference type="EMBL" id="JACHKF010000001">
    <property type="protein sequence ID" value="MBB6566695.1"/>
    <property type="molecule type" value="Genomic_DNA"/>
</dbReference>
<gene>
    <name evidence="3" type="ORF">HNR71_002332</name>
</gene>
<sequence>MRKIIAKHPGHLVHVDVKKTGRIPDGGGWRAFGRGSSEANAIAHQTRGISAGYVYLHSAIDGHTRSAYADALENEQASAAVAFLDRARIWLAQHGIVKIERIITDNGSCYRSSAFADALDGAEHRRTKPYMPKHKGKVERYNRILAEEFLHVRTWTRGPARERLGDVEPALQLPPAPRRPPRETAGISDTGTRHQGPRLLQLAVSEILTASAVRSSRGQNTGPSQSGAR</sequence>
<reference evidence="3 4" key="1">
    <citation type="submission" date="2020-08" db="EMBL/GenBank/DDBJ databases">
        <title>Sequencing the genomes of 1000 actinobacteria strains.</title>
        <authorList>
            <person name="Klenk H.-P."/>
        </authorList>
    </citation>
    <scope>NUCLEOTIDE SEQUENCE [LARGE SCALE GENOMIC DNA]</scope>
    <source>
        <strain evidence="3 4">DSM 15626</strain>
    </source>
</reference>
<dbReference type="AlphaFoldDB" id="A0A841SB81"/>
<dbReference type="Gene3D" id="3.30.420.10">
    <property type="entry name" value="Ribonuclease H-like superfamily/Ribonuclease H"/>
    <property type="match status" value="1"/>
</dbReference>
<evidence type="ECO:0000313" key="4">
    <source>
        <dbReference type="Proteomes" id="UP000553957"/>
    </source>
</evidence>
<accession>A0A841SB81</accession>
<organism evidence="3 4">
    <name type="scientific">Kribbella sandramycini</name>
    <dbReference type="NCBI Taxonomy" id="60450"/>
    <lineage>
        <taxon>Bacteria</taxon>
        <taxon>Bacillati</taxon>
        <taxon>Actinomycetota</taxon>
        <taxon>Actinomycetes</taxon>
        <taxon>Propionibacteriales</taxon>
        <taxon>Kribbellaceae</taxon>
        <taxon>Kribbella</taxon>
    </lineage>
</organism>
<dbReference type="InterPro" id="IPR012337">
    <property type="entry name" value="RNaseH-like_sf"/>
</dbReference>
<feature type="region of interest" description="Disordered" evidence="1">
    <location>
        <begin position="163"/>
        <end position="198"/>
    </location>
</feature>
<evidence type="ECO:0000313" key="3">
    <source>
        <dbReference type="EMBL" id="MBB6566695.1"/>
    </source>
</evidence>